<dbReference type="Pfam" id="PF13592">
    <property type="entry name" value="HTH_33"/>
    <property type="match status" value="1"/>
</dbReference>
<dbReference type="EMBL" id="JYNY01000179">
    <property type="protein sequence ID" value="KJJ85336.1"/>
    <property type="molecule type" value="Genomic_DNA"/>
</dbReference>
<dbReference type="EMBL" id="JYNY01000092">
    <property type="protein sequence ID" value="KJJ85675.1"/>
    <property type="molecule type" value="Genomic_DNA"/>
</dbReference>
<proteinExistence type="predicted"/>
<dbReference type="SUPFAM" id="SSF46689">
    <property type="entry name" value="Homeodomain-like"/>
    <property type="match status" value="1"/>
</dbReference>
<comment type="caution">
    <text evidence="2">The sequence shown here is derived from an EMBL/GenBank/DDBJ whole genome shotgun (WGS) entry which is preliminary data.</text>
</comment>
<feature type="domain" description="Winged helix-turn helix" evidence="1">
    <location>
        <begin position="98"/>
        <end position="154"/>
    </location>
</feature>
<gene>
    <name evidence="3" type="ORF">OMAG_000437</name>
    <name evidence="2" type="ORF">OMAG_000806</name>
</gene>
<dbReference type="Proteomes" id="UP000033428">
    <property type="component" value="Unassembled WGS sequence"/>
</dbReference>
<keyword evidence="4" id="KW-1185">Reference proteome</keyword>
<accession>A0A0F0CUX1</accession>
<evidence type="ECO:0000259" key="1">
    <source>
        <dbReference type="Pfam" id="PF13592"/>
    </source>
</evidence>
<dbReference type="InterPro" id="IPR025959">
    <property type="entry name" value="Winged_HTH_dom"/>
</dbReference>
<evidence type="ECO:0000313" key="3">
    <source>
        <dbReference type="EMBL" id="KJJ85675.1"/>
    </source>
</evidence>
<sequence>MTKRKKFRQRRDFKKLEERRMKAGKMFSVGTRQSDVARKLNVSTPSVARWHAAWKKGGTNSLKGAGRAGRKPRITKKQLLQVDKALRKGPKANGFYTDLWTLPRISKVIEKISGIKYHPGHVWKILPLLGWSRQKPTRQAVERDDKAVRRWIKKDWERIKKSQQNKSMDIFFRRNRDIANTLRAVYVGANRTNSCFETYFKMEKTIDMRSSGL</sequence>
<evidence type="ECO:0000313" key="4">
    <source>
        <dbReference type="Proteomes" id="UP000033428"/>
    </source>
</evidence>
<dbReference type="InterPro" id="IPR009057">
    <property type="entry name" value="Homeodomain-like_sf"/>
</dbReference>
<evidence type="ECO:0000313" key="2">
    <source>
        <dbReference type="EMBL" id="KJJ85336.1"/>
    </source>
</evidence>
<reference evidence="2 4" key="1">
    <citation type="submission" date="2015-02" db="EMBL/GenBank/DDBJ databases">
        <title>Single-cell genomics of uncultivated deep-branching MTB reveals a conserved set of magnetosome genes.</title>
        <authorList>
            <person name="Kolinko S."/>
            <person name="Richter M."/>
            <person name="Glockner F.O."/>
            <person name="Brachmann A."/>
            <person name="Schuler D."/>
        </authorList>
    </citation>
    <scope>NUCLEOTIDE SEQUENCE [LARGE SCALE GENOMIC DNA]</scope>
    <source>
        <strain evidence="2">SKK-01</strain>
    </source>
</reference>
<protein>
    <submittedName>
        <fullName evidence="2">Transposase ISLbp6</fullName>
    </submittedName>
</protein>
<organism evidence="2 4">
    <name type="scientific">Candidatus Omnitrophus magneticus</name>
    <dbReference type="NCBI Taxonomy" id="1609969"/>
    <lineage>
        <taxon>Bacteria</taxon>
        <taxon>Pseudomonadati</taxon>
        <taxon>Candidatus Omnitrophota</taxon>
        <taxon>Candidatus Omnitrophus</taxon>
    </lineage>
</organism>
<dbReference type="AlphaFoldDB" id="A0A0F0CUX1"/>
<name>A0A0F0CUX1_9BACT</name>
<dbReference type="Pfam" id="PF13384">
    <property type="entry name" value="HTH_23"/>
    <property type="match status" value="1"/>
</dbReference>